<reference evidence="3" key="1">
    <citation type="submission" date="2018-12" db="EMBL/GenBank/DDBJ databases">
        <title>Tengunoibacter tsumagoiensis gen. nov., sp. nov., Dictyobacter kobayashii sp. nov., D. alpinus sp. nov., and D. joshuensis sp. nov. and description of Dictyobacteraceae fam. nov. within the order Ktedonobacterales isolated from Tengu-no-mugimeshi.</title>
        <authorList>
            <person name="Wang C.M."/>
            <person name="Zheng Y."/>
            <person name="Sakai Y."/>
            <person name="Toyoda A."/>
            <person name="Minakuchi Y."/>
            <person name="Abe K."/>
            <person name="Yokota A."/>
            <person name="Yabe S."/>
        </authorList>
    </citation>
    <scope>NUCLEOTIDE SEQUENCE [LARGE SCALE GENOMIC DNA]</scope>
    <source>
        <strain evidence="3">S-27</strain>
    </source>
</reference>
<keyword evidence="1" id="KW-1133">Transmembrane helix</keyword>
<comment type="caution">
    <text evidence="2">The sequence shown here is derived from an EMBL/GenBank/DDBJ whole genome shotgun (WGS) entry which is preliminary data.</text>
</comment>
<dbReference type="EMBL" id="BIFQ01000002">
    <property type="protein sequence ID" value="GCE09224.1"/>
    <property type="molecule type" value="Genomic_DNA"/>
</dbReference>
<accession>A0A401ZR17</accession>
<sequence>MFSPRFYAIVAIVIVCIAMVLLDYFAYRNWIDTFIYIIIVFIAGIIANKFAKPKAKRTNENNPQEDNT</sequence>
<gene>
    <name evidence="2" type="ORF">KDAU_65530</name>
</gene>
<proteinExistence type="predicted"/>
<evidence type="ECO:0000313" key="3">
    <source>
        <dbReference type="Proteomes" id="UP000287224"/>
    </source>
</evidence>
<keyword evidence="3" id="KW-1185">Reference proteome</keyword>
<feature type="transmembrane region" description="Helical" evidence="1">
    <location>
        <begin position="33"/>
        <end position="51"/>
    </location>
</feature>
<organism evidence="2 3">
    <name type="scientific">Dictyobacter aurantiacus</name>
    <dbReference type="NCBI Taxonomy" id="1936993"/>
    <lineage>
        <taxon>Bacteria</taxon>
        <taxon>Bacillati</taxon>
        <taxon>Chloroflexota</taxon>
        <taxon>Ktedonobacteria</taxon>
        <taxon>Ktedonobacterales</taxon>
        <taxon>Dictyobacteraceae</taxon>
        <taxon>Dictyobacter</taxon>
    </lineage>
</organism>
<evidence type="ECO:0000256" key="1">
    <source>
        <dbReference type="SAM" id="Phobius"/>
    </source>
</evidence>
<protein>
    <submittedName>
        <fullName evidence="2">Uncharacterized protein</fullName>
    </submittedName>
</protein>
<dbReference type="AlphaFoldDB" id="A0A401ZR17"/>
<keyword evidence="1" id="KW-0812">Transmembrane</keyword>
<dbReference type="Proteomes" id="UP000287224">
    <property type="component" value="Unassembled WGS sequence"/>
</dbReference>
<evidence type="ECO:0000313" key="2">
    <source>
        <dbReference type="EMBL" id="GCE09224.1"/>
    </source>
</evidence>
<name>A0A401ZR17_9CHLR</name>
<keyword evidence="1" id="KW-0472">Membrane</keyword>
<feature type="transmembrane region" description="Helical" evidence="1">
    <location>
        <begin position="7"/>
        <end position="27"/>
    </location>
</feature>